<keyword evidence="3" id="KW-1185">Reference proteome</keyword>
<dbReference type="Proteomes" id="UP001161325">
    <property type="component" value="Unassembled WGS sequence"/>
</dbReference>
<evidence type="ECO:0000313" key="3">
    <source>
        <dbReference type="Proteomes" id="UP001161325"/>
    </source>
</evidence>
<proteinExistence type="predicted"/>
<protein>
    <submittedName>
        <fullName evidence="2">Uncharacterized protein</fullName>
    </submittedName>
</protein>
<organism evidence="2 3">
    <name type="scientific">Roseisolibacter agri</name>
    <dbReference type="NCBI Taxonomy" id="2014610"/>
    <lineage>
        <taxon>Bacteria</taxon>
        <taxon>Pseudomonadati</taxon>
        <taxon>Gemmatimonadota</taxon>
        <taxon>Gemmatimonadia</taxon>
        <taxon>Gemmatimonadales</taxon>
        <taxon>Gemmatimonadaceae</taxon>
        <taxon>Roseisolibacter</taxon>
    </lineage>
</organism>
<comment type="caution">
    <text evidence="2">The sequence shown here is derived from an EMBL/GenBank/DDBJ whole genome shotgun (WGS) entry which is preliminary data.</text>
</comment>
<sequence>MLVTVTPRLRLHRDEVLAVILKGNTVLLRFVALKPMRIPVDDLTDEAREWLLPSLAPRDIPQPGDCECHDQEEDAEQEAERDAERR</sequence>
<dbReference type="AlphaFoldDB" id="A0AA37Q3G6"/>
<evidence type="ECO:0000256" key="1">
    <source>
        <dbReference type="SAM" id="MobiDB-lite"/>
    </source>
</evidence>
<gene>
    <name evidence="2" type="ORF">rosag_22020</name>
</gene>
<reference evidence="2" key="1">
    <citation type="submission" date="2022-08" db="EMBL/GenBank/DDBJ databases">
        <title>Draft genome sequencing of Roseisolibacter agri AW1220.</title>
        <authorList>
            <person name="Tobiishi Y."/>
            <person name="Tonouchi A."/>
        </authorList>
    </citation>
    <scope>NUCLEOTIDE SEQUENCE</scope>
    <source>
        <strain evidence="2">AW1220</strain>
    </source>
</reference>
<evidence type="ECO:0000313" key="2">
    <source>
        <dbReference type="EMBL" id="GLC25689.1"/>
    </source>
</evidence>
<accession>A0AA37Q3G6</accession>
<dbReference type="EMBL" id="BRXS01000003">
    <property type="protein sequence ID" value="GLC25689.1"/>
    <property type="molecule type" value="Genomic_DNA"/>
</dbReference>
<name>A0AA37Q3G6_9BACT</name>
<feature type="region of interest" description="Disordered" evidence="1">
    <location>
        <begin position="56"/>
        <end position="86"/>
    </location>
</feature>